<gene>
    <name evidence="1" type="ORF">SAMEA4029009_CIC11G00000003370</name>
</gene>
<dbReference type="EMBL" id="LT635766">
    <property type="protein sequence ID" value="SGZ53243.1"/>
    <property type="molecule type" value="Genomic_DNA"/>
</dbReference>
<organism evidence="1 2">
    <name type="scientific">Sungouiella intermedia</name>
    <dbReference type="NCBI Taxonomy" id="45354"/>
    <lineage>
        <taxon>Eukaryota</taxon>
        <taxon>Fungi</taxon>
        <taxon>Dikarya</taxon>
        <taxon>Ascomycota</taxon>
        <taxon>Saccharomycotina</taxon>
        <taxon>Pichiomycetes</taxon>
        <taxon>Metschnikowiaceae</taxon>
        <taxon>Sungouiella</taxon>
    </lineage>
</organism>
<dbReference type="AlphaFoldDB" id="A0A1L0BPS1"/>
<protein>
    <submittedName>
        <fullName evidence="1">CIC11C00000003370</fullName>
    </submittedName>
</protein>
<sequence length="60" mass="6894">MEWERREFFPQCQGVGNKESEDWCGCWREHGIQALITRSVEVESYSMKVKLDVGITVSAG</sequence>
<name>A0A1L0BPS1_9ASCO</name>
<reference evidence="1 2" key="1">
    <citation type="submission" date="2016-10" db="EMBL/GenBank/DDBJ databases">
        <authorList>
            <person name="de Groot N.N."/>
        </authorList>
    </citation>
    <scope>NUCLEOTIDE SEQUENCE [LARGE SCALE GENOMIC DNA]</scope>
    <source>
        <strain evidence="1 2">PYCC 4715</strain>
    </source>
</reference>
<evidence type="ECO:0000313" key="1">
    <source>
        <dbReference type="EMBL" id="SGZ53243.1"/>
    </source>
</evidence>
<evidence type="ECO:0000313" key="2">
    <source>
        <dbReference type="Proteomes" id="UP000182259"/>
    </source>
</evidence>
<proteinExistence type="predicted"/>
<dbReference type="Proteomes" id="UP000182259">
    <property type="component" value="Chromosome III"/>
</dbReference>
<accession>A0A1L0BPS1</accession>